<name>A0A9P4WV96_9PLEO</name>
<sequence>MPKKPGLGPFSRIGVPEWDKRLKSCRAIARQLPERMKEQNKEMQVMPWNAVKSIITEDVWIEFPPDLFPTLDLNHTEAEFQEWCLTCNAEKQKVSDRMLRLHQELCRNQEWDRAAFLIREIVTVAIKKINHLRKHLDVDATAIPAPGVLYSLNEDAAQANHDRFMDWIPRVAEQIATTIAARHRDDNNARPNMRHSSSWLPPSRHSLRGSGAKLADFLGWSRRPRTGLGAKGRRLRSLSGWQ</sequence>
<gene>
    <name evidence="2" type="ORF">E8E12_009580</name>
</gene>
<accession>A0A9P4WV96</accession>
<dbReference type="EMBL" id="SWKV01000014">
    <property type="protein sequence ID" value="KAF3042980.1"/>
    <property type="molecule type" value="Genomic_DNA"/>
</dbReference>
<evidence type="ECO:0000256" key="1">
    <source>
        <dbReference type="SAM" id="MobiDB-lite"/>
    </source>
</evidence>
<evidence type="ECO:0000313" key="2">
    <source>
        <dbReference type="EMBL" id="KAF3042980.1"/>
    </source>
</evidence>
<reference evidence="2" key="1">
    <citation type="submission" date="2019-04" db="EMBL/GenBank/DDBJ databases">
        <title>Sequencing of skin fungus with MAO and IRED activity.</title>
        <authorList>
            <person name="Marsaioli A.J."/>
            <person name="Bonatto J.M.C."/>
            <person name="Reis Junior O."/>
        </authorList>
    </citation>
    <scope>NUCLEOTIDE SEQUENCE</scope>
    <source>
        <strain evidence="2">28M1</strain>
    </source>
</reference>
<proteinExistence type="predicted"/>
<dbReference type="Proteomes" id="UP000758155">
    <property type="component" value="Unassembled WGS sequence"/>
</dbReference>
<feature type="region of interest" description="Disordered" evidence="1">
    <location>
        <begin position="181"/>
        <end position="207"/>
    </location>
</feature>
<dbReference type="AlphaFoldDB" id="A0A9P4WV96"/>
<evidence type="ECO:0000313" key="3">
    <source>
        <dbReference type="Proteomes" id="UP000758155"/>
    </source>
</evidence>
<keyword evidence="3" id="KW-1185">Reference proteome</keyword>
<protein>
    <submittedName>
        <fullName evidence="2">Uncharacterized protein</fullName>
    </submittedName>
</protein>
<organism evidence="2 3">
    <name type="scientific">Didymella heteroderae</name>
    <dbReference type="NCBI Taxonomy" id="1769908"/>
    <lineage>
        <taxon>Eukaryota</taxon>
        <taxon>Fungi</taxon>
        <taxon>Dikarya</taxon>
        <taxon>Ascomycota</taxon>
        <taxon>Pezizomycotina</taxon>
        <taxon>Dothideomycetes</taxon>
        <taxon>Pleosporomycetidae</taxon>
        <taxon>Pleosporales</taxon>
        <taxon>Pleosporineae</taxon>
        <taxon>Didymellaceae</taxon>
        <taxon>Didymella</taxon>
    </lineage>
</organism>
<comment type="caution">
    <text evidence="2">The sequence shown here is derived from an EMBL/GenBank/DDBJ whole genome shotgun (WGS) entry which is preliminary data.</text>
</comment>